<evidence type="ECO:0000256" key="1">
    <source>
        <dbReference type="SAM" id="SignalP"/>
    </source>
</evidence>
<keyword evidence="1" id="KW-0732">Signal</keyword>
<dbReference type="EMBL" id="BDCR01000002">
    <property type="protein sequence ID" value="GAT62634.1"/>
    <property type="molecule type" value="Genomic_DNA"/>
</dbReference>
<sequence>MNPVRIVVVLMFNLYCIHNISAADSFKTQLLNGNAFLQSDYVEVAVGPCGNFASTIDAPKGFHPRGSGMNSRSGQLGFVANPAKDNWINYIGDYFLPGTPEEGFGLSIGAYNYNNNQICSRNDISGSIIAVQSTLQEQSATWQGSINGLAIRAKTYIPSGAIYFVTKVTLTNTTLSPIDSIYYMRNVDPDQGVNTPGSSYSYYTYNSIIYQTPNECGKVLASATTKNGSGEYLGLGSMDARAKVTRGGFSNRSAKEIWTCSNYELSQKGTNAYEDKAISVAFRIGTLKPNESTTFAYAYILNSEDLEKALVATNLGLNINASKLSVCPGDSVTYTAVSLVKTISPVYEWKINETIVGTNSNTFSTNSLANNDILSCKITASTECSPVTTSGTTEIKIKVGQPNFSTTRTSICRGDSCNFNGIKYRSAGTYIAHITNVSGCDSTATLILSIKEPTSSTTKVAICKGESYTFNGKTYKLAGNYTAHLTNSVGCDSAATLILTIKEPTTSTTKASICRGDTYKFNGVNYTAAGTFIAHLTNAVGCDSAAVLELSLREPSSSTTNASYCRGDTYMFAGFAYNAAGTYLVHLTNSVGCDSAATLVLKELPVYYKEQTLRMFKGDSYKINGHIYADNGDYTDTFKTIDGCDSVIVSHLYTSVIANTISPNGDGVNDIFLKGLHVKIYNRNGLLLHEGYDGWDGKFNGRPVARDTYFYIVYYEYATETKTKEGYVVVAKK</sequence>
<reference evidence="3" key="2">
    <citation type="journal article" date="2017" name="Genome Announc.">
        <title>Draft genome sequence of Paludibacter jiangxiensis NM7(T), a propionate-producing fermentative bacterium.</title>
        <authorList>
            <person name="Qiu Y.-L."/>
            <person name="Tourlousse D.M."/>
            <person name="Matsuura N."/>
            <person name="Ohashi A."/>
            <person name="Sekiguchi Y."/>
        </authorList>
    </citation>
    <scope>NUCLEOTIDE SEQUENCE [LARGE SCALE GENOMIC DNA]</scope>
    <source>
        <strain evidence="3">NM7</strain>
    </source>
</reference>
<dbReference type="AlphaFoldDB" id="A0A161L7E5"/>
<dbReference type="OrthoDB" id="1108781at2"/>
<evidence type="ECO:0000313" key="2">
    <source>
        <dbReference type="EMBL" id="GAT62634.1"/>
    </source>
</evidence>
<reference evidence="3" key="1">
    <citation type="submission" date="2016-04" db="EMBL/GenBank/DDBJ databases">
        <title>Draft genome sequence of Paludibacter jiangxiensis strain NM7.</title>
        <authorList>
            <person name="Qiu Y."/>
            <person name="Matsuura N."/>
            <person name="Ohashi A."/>
            <person name="Tourlousse M.D."/>
            <person name="Sekiguchi Y."/>
        </authorList>
    </citation>
    <scope>NUCLEOTIDE SEQUENCE [LARGE SCALE GENOMIC DNA]</scope>
    <source>
        <strain evidence="3">NM7</strain>
    </source>
</reference>
<gene>
    <name evidence="2" type="ORF">PJIAN_2194</name>
</gene>
<dbReference type="RefSeq" id="WP_084252296.1">
    <property type="nucleotide sequence ID" value="NZ_BDCR01000002.1"/>
</dbReference>
<organism evidence="2 3">
    <name type="scientific">Paludibacter jiangxiensis</name>
    <dbReference type="NCBI Taxonomy" id="681398"/>
    <lineage>
        <taxon>Bacteria</taxon>
        <taxon>Pseudomonadati</taxon>
        <taxon>Bacteroidota</taxon>
        <taxon>Bacteroidia</taxon>
        <taxon>Bacteroidales</taxon>
        <taxon>Paludibacteraceae</taxon>
        <taxon>Paludibacter</taxon>
    </lineage>
</organism>
<comment type="caution">
    <text evidence="2">The sequence shown here is derived from an EMBL/GenBank/DDBJ whole genome shotgun (WGS) entry which is preliminary data.</text>
</comment>
<dbReference type="Proteomes" id="UP000076586">
    <property type="component" value="Unassembled WGS sequence"/>
</dbReference>
<keyword evidence="3" id="KW-1185">Reference proteome</keyword>
<dbReference type="STRING" id="681398.PJIAN_2194"/>
<protein>
    <submittedName>
        <fullName evidence="2">Gliding motility-associated C-terminal domain-containing protein</fullName>
    </submittedName>
</protein>
<name>A0A161L7E5_9BACT</name>
<dbReference type="Pfam" id="PF13585">
    <property type="entry name" value="CHU_C"/>
    <property type="match status" value="1"/>
</dbReference>
<feature type="chain" id="PRO_5007823706" evidence="1">
    <location>
        <begin position="23"/>
        <end position="733"/>
    </location>
</feature>
<accession>A0A161L7E5</accession>
<evidence type="ECO:0000313" key="3">
    <source>
        <dbReference type="Proteomes" id="UP000076586"/>
    </source>
</evidence>
<feature type="signal peptide" evidence="1">
    <location>
        <begin position="1"/>
        <end position="22"/>
    </location>
</feature>
<proteinExistence type="predicted"/>